<dbReference type="AlphaFoldDB" id="A0A5C8V2J6"/>
<feature type="transmembrane region" description="Helical" evidence="1">
    <location>
        <begin position="106"/>
        <end position="124"/>
    </location>
</feature>
<accession>A0A5C8V2J6</accession>
<evidence type="ECO:0000313" key="2">
    <source>
        <dbReference type="EMBL" id="TXN35973.1"/>
    </source>
</evidence>
<dbReference type="EMBL" id="VRUR01000002">
    <property type="protein sequence ID" value="TXN35973.1"/>
    <property type="molecule type" value="Genomic_DNA"/>
</dbReference>
<gene>
    <name evidence="2" type="ORF">FVB32_15545</name>
</gene>
<evidence type="ECO:0000256" key="1">
    <source>
        <dbReference type="SAM" id="Phobius"/>
    </source>
</evidence>
<reference evidence="2 3" key="1">
    <citation type="submission" date="2019-08" db="EMBL/GenBank/DDBJ databases">
        <title>Professor.</title>
        <authorList>
            <person name="Park J.S."/>
        </authorList>
    </citation>
    <scope>NUCLEOTIDE SEQUENCE [LARGE SCALE GENOMIC DNA]</scope>
    <source>
        <strain evidence="2 3">176CP5-101</strain>
    </source>
</reference>
<dbReference type="InterPro" id="IPR051533">
    <property type="entry name" value="WaaL-like"/>
</dbReference>
<dbReference type="GO" id="GO:0016020">
    <property type="term" value="C:membrane"/>
    <property type="evidence" value="ECO:0007669"/>
    <property type="project" value="UniProtKB-SubCell"/>
</dbReference>
<dbReference type="RefSeq" id="WP_147744744.1">
    <property type="nucleotide sequence ID" value="NZ_VRUR01000002.1"/>
</dbReference>
<dbReference type="PANTHER" id="PTHR37422">
    <property type="entry name" value="TEICHURONIC ACID BIOSYNTHESIS PROTEIN TUAE"/>
    <property type="match status" value="1"/>
</dbReference>
<feature type="transmembrane region" description="Helical" evidence="1">
    <location>
        <begin position="31"/>
        <end position="47"/>
    </location>
</feature>
<feature type="transmembrane region" description="Helical" evidence="1">
    <location>
        <begin position="144"/>
        <end position="162"/>
    </location>
</feature>
<organism evidence="2 3">
    <name type="scientific">Flagellimonas hymeniacidonis</name>
    <dbReference type="NCBI Taxonomy" id="2603628"/>
    <lineage>
        <taxon>Bacteria</taxon>
        <taxon>Pseudomonadati</taxon>
        <taxon>Bacteroidota</taxon>
        <taxon>Flavobacteriia</taxon>
        <taxon>Flavobacteriales</taxon>
        <taxon>Flavobacteriaceae</taxon>
        <taxon>Flagellimonas</taxon>
    </lineage>
</organism>
<evidence type="ECO:0008006" key="4">
    <source>
        <dbReference type="Google" id="ProtNLM"/>
    </source>
</evidence>
<comment type="caution">
    <text evidence="2">The sequence shown here is derived from an EMBL/GenBank/DDBJ whole genome shotgun (WGS) entry which is preliminary data.</text>
</comment>
<protein>
    <recommendedName>
        <fullName evidence="4">O-antigen ligase domain-containing protein</fullName>
    </recommendedName>
</protein>
<dbReference type="Proteomes" id="UP000321456">
    <property type="component" value="Unassembled WGS sequence"/>
</dbReference>
<sequence length="376" mass="42542">MKSLKYIILVLILWGFPTFALFYISPALGSATSYLTLLLLMVYYVLLKEKKGVMIPFILLGLGYYLLSGLNYTEPSSREFFVNFIKFIIVVICGSELARNTTSKEMYVILIFGTLSVVFHSVFFPTVDAHFGSTFGRFSGFYLNPNYAAIMCLCGFGLSFGIKETKLRLIGQLVFSFAGLLTLSRYFISIWVLMNVLGIIHSKKNLITPVIGGGLLVLVLVIGGSSLKLNVSRFEALQSIFDSEVEVKTKTINRDTRMDTWSTYYDVIFDKPFLGNGYRKLQGGYFGLYAGVHNTYLMVIGEAGIIPFLILLWIIGYLVLMSVLDYQSKPHYFFLNIAVATSLLVGHTYFEKFSNIFFTLFLYARLIEYKQNKTEA</sequence>
<feature type="transmembrane region" description="Helical" evidence="1">
    <location>
        <begin position="206"/>
        <end position="227"/>
    </location>
</feature>
<proteinExistence type="predicted"/>
<keyword evidence="1" id="KW-0812">Transmembrane</keyword>
<feature type="transmembrane region" description="Helical" evidence="1">
    <location>
        <begin position="332"/>
        <end position="350"/>
    </location>
</feature>
<name>A0A5C8V2J6_9FLAO</name>
<keyword evidence="3" id="KW-1185">Reference proteome</keyword>
<keyword evidence="1" id="KW-1133">Transmembrane helix</keyword>
<feature type="transmembrane region" description="Helical" evidence="1">
    <location>
        <begin position="54"/>
        <end position="74"/>
    </location>
</feature>
<keyword evidence="1" id="KW-0472">Membrane</keyword>
<feature type="transmembrane region" description="Helical" evidence="1">
    <location>
        <begin position="296"/>
        <end position="320"/>
    </location>
</feature>
<feature type="transmembrane region" description="Helical" evidence="1">
    <location>
        <begin position="174"/>
        <end position="200"/>
    </location>
</feature>
<evidence type="ECO:0000313" key="3">
    <source>
        <dbReference type="Proteomes" id="UP000321456"/>
    </source>
</evidence>
<feature type="transmembrane region" description="Helical" evidence="1">
    <location>
        <begin position="80"/>
        <end position="99"/>
    </location>
</feature>
<dbReference type="PANTHER" id="PTHR37422:SF17">
    <property type="entry name" value="O-ANTIGEN LIGASE"/>
    <property type="match status" value="1"/>
</dbReference>
<feature type="transmembrane region" description="Helical" evidence="1">
    <location>
        <begin position="7"/>
        <end position="25"/>
    </location>
</feature>